<comment type="similarity">
    <text evidence="1 10">Belongs to the Nth/MutY family.</text>
</comment>
<evidence type="ECO:0000256" key="1">
    <source>
        <dbReference type="ARBA" id="ARBA00008343"/>
    </source>
</evidence>
<dbReference type="InterPro" id="IPR011257">
    <property type="entry name" value="DNA_glycosylase"/>
</dbReference>
<keyword evidence="7" id="KW-0411">Iron-sulfur</keyword>
<evidence type="ECO:0000256" key="7">
    <source>
        <dbReference type="ARBA" id="ARBA00023014"/>
    </source>
</evidence>
<dbReference type="InterPro" id="IPR003265">
    <property type="entry name" value="HhH-GPD_domain"/>
</dbReference>
<dbReference type="GO" id="GO:0051539">
    <property type="term" value="F:4 iron, 4 sulfur cluster binding"/>
    <property type="evidence" value="ECO:0007669"/>
    <property type="project" value="UniProtKB-KW"/>
</dbReference>
<gene>
    <name evidence="10 12" type="primary">nth</name>
    <name evidence="12" type="ORF">COU35_02040</name>
</gene>
<dbReference type="Gene3D" id="1.10.1670.10">
    <property type="entry name" value="Helix-hairpin-Helix base-excision DNA repair enzymes (C-terminal)"/>
    <property type="match status" value="1"/>
</dbReference>
<dbReference type="InterPro" id="IPR023170">
    <property type="entry name" value="HhH_base_excis_C"/>
</dbReference>
<dbReference type="NCBIfam" id="TIGR01083">
    <property type="entry name" value="nth"/>
    <property type="match status" value="1"/>
</dbReference>
<keyword evidence="5 10" id="KW-0378">Hydrolase</keyword>
<dbReference type="Proteomes" id="UP000230154">
    <property type="component" value="Unassembled WGS sequence"/>
</dbReference>
<organism evidence="12 13">
    <name type="scientific">Candidatus Magasanikbacteria bacterium CG10_big_fil_rev_8_21_14_0_10_47_10</name>
    <dbReference type="NCBI Taxonomy" id="1974652"/>
    <lineage>
        <taxon>Bacteria</taxon>
        <taxon>Candidatus Magasanikiibacteriota</taxon>
    </lineage>
</organism>
<feature type="domain" description="HhH-GPD" evidence="11">
    <location>
        <begin position="44"/>
        <end position="192"/>
    </location>
</feature>
<dbReference type="EMBL" id="PFCB01000018">
    <property type="protein sequence ID" value="PIR74523.1"/>
    <property type="molecule type" value="Genomic_DNA"/>
</dbReference>
<reference evidence="13" key="1">
    <citation type="submission" date="2017-09" db="EMBL/GenBank/DDBJ databases">
        <title>Depth-based differentiation of microbial function through sediment-hosted aquifers and enrichment of novel symbionts in the deep terrestrial subsurface.</title>
        <authorList>
            <person name="Probst A.J."/>
            <person name="Ladd B."/>
            <person name="Jarett J.K."/>
            <person name="Geller-Mcgrath D.E."/>
            <person name="Sieber C.M.K."/>
            <person name="Emerson J.B."/>
            <person name="Anantharaman K."/>
            <person name="Thomas B.C."/>
            <person name="Malmstrom R."/>
            <person name="Stieglmeier M."/>
            <person name="Klingl A."/>
            <person name="Woyke T."/>
            <person name="Ryan C.M."/>
            <person name="Banfield J.F."/>
        </authorList>
    </citation>
    <scope>NUCLEOTIDE SEQUENCE [LARGE SCALE GENOMIC DNA]</scope>
</reference>
<dbReference type="PANTHER" id="PTHR10359">
    <property type="entry name" value="A/G-SPECIFIC ADENINE GLYCOSYLASE/ENDONUCLEASE III"/>
    <property type="match status" value="1"/>
</dbReference>
<name>A0A2H0TQR5_9BACT</name>
<evidence type="ECO:0000256" key="9">
    <source>
        <dbReference type="ARBA" id="ARBA00023295"/>
    </source>
</evidence>
<dbReference type="PANTHER" id="PTHR10359:SF18">
    <property type="entry name" value="ENDONUCLEASE III"/>
    <property type="match status" value="1"/>
</dbReference>
<dbReference type="Pfam" id="PF00633">
    <property type="entry name" value="HHH"/>
    <property type="match status" value="1"/>
</dbReference>
<evidence type="ECO:0000256" key="6">
    <source>
        <dbReference type="ARBA" id="ARBA00023004"/>
    </source>
</evidence>
<evidence type="ECO:0000256" key="10">
    <source>
        <dbReference type="HAMAP-Rule" id="MF_00942"/>
    </source>
</evidence>
<dbReference type="PROSITE" id="PS01155">
    <property type="entry name" value="ENDONUCLEASE_III_2"/>
    <property type="match status" value="1"/>
</dbReference>
<comment type="caution">
    <text evidence="12">The sequence shown here is derived from an EMBL/GenBank/DDBJ whole genome shotgun (WGS) entry which is preliminary data.</text>
</comment>
<dbReference type="InterPro" id="IPR005759">
    <property type="entry name" value="Nth"/>
</dbReference>
<dbReference type="AlphaFoldDB" id="A0A2H0TQR5"/>
<evidence type="ECO:0000256" key="5">
    <source>
        <dbReference type="ARBA" id="ARBA00022801"/>
    </source>
</evidence>
<sequence>MSHTLLEKKERMRIVVRELKKLFPDTRTSLHYQTIWQLLVAVVLSARCTDKKVNEVTQVLFKKYTTLESIARTHVSDFEKDIRHIGLYRGKAKNIVAAAKIITQKYGGRVPDTLDELIELPGVGRKTANVVLSEGFNKATGIAVDTHVTRLAKKFGLTTQTTPDTIENDLMEILPKKEWRHFTTRMIDYGRTYSSARVKGYTDPISEVLYKKKLLP</sequence>
<evidence type="ECO:0000256" key="3">
    <source>
        <dbReference type="ARBA" id="ARBA00022723"/>
    </source>
</evidence>
<dbReference type="InterPro" id="IPR004036">
    <property type="entry name" value="Endonuclease-III-like_CS2"/>
</dbReference>
<keyword evidence="4 10" id="KW-0227">DNA damage</keyword>
<evidence type="ECO:0000313" key="12">
    <source>
        <dbReference type="EMBL" id="PIR74523.1"/>
    </source>
</evidence>
<dbReference type="PIRSF" id="PIRSF001435">
    <property type="entry name" value="Nth"/>
    <property type="match status" value="1"/>
</dbReference>
<dbReference type="GO" id="GO:0019104">
    <property type="term" value="F:DNA N-glycosylase activity"/>
    <property type="evidence" value="ECO:0007669"/>
    <property type="project" value="UniProtKB-UniRule"/>
</dbReference>
<evidence type="ECO:0000256" key="4">
    <source>
        <dbReference type="ARBA" id="ARBA00022763"/>
    </source>
</evidence>
<keyword evidence="2" id="KW-0004">4Fe-4S</keyword>
<dbReference type="SMART" id="SM00478">
    <property type="entry name" value="ENDO3c"/>
    <property type="match status" value="1"/>
</dbReference>
<evidence type="ECO:0000259" key="11">
    <source>
        <dbReference type="SMART" id="SM00478"/>
    </source>
</evidence>
<keyword evidence="6" id="KW-0408">Iron</keyword>
<keyword evidence="8 10" id="KW-0234">DNA repair</keyword>
<keyword evidence="10" id="KW-0238">DNA-binding</keyword>
<keyword evidence="12" id="KW-0255">Endonuclease</keyword>
<dbReference type="GO" id="GO:0006285">
    <property type="term" value="P:base-excision repair, AP site formation"/>
    <property type="evidence" value="ECO:0007669"/>
    <property type="project" value="TreeGrafter"/>
</dbReference>
<proteinExistence type="inferred from homology"/>
<evidence type="ECO:0000256" key="2">
    <source>
        <dbReference type="ARBA" id="ARBA00022485"/>
    </source>
</evidence>
<dbReference type="FunFam" id="1.10.340.30:FF:000001">
    <property type="entry name" value="Endonuclease III"/>
    <property type="match status" value="1"/>
</dbReference>
<accession>A0A2H0TQR5</accession>
<comment type="cofactor">
    <cofactor evidence="10">
        <name>[4Fe-4S] cluster</name>
        <dbReference type="ChEBI" id="CHEBI:49883"/>
    </cofactor>
    <text evidence="10">Binds 1 [4Fe-4S] cluster.</text>
</comment>
<dbReference type="GO" id="GO:0046872">
    <property type="term" value="F:metal ion binding"/>
    <property type="evidence" value="ECO:0007669"/>
    <property type="project" value="UniProtKB-KW"/>
</dbReference>
<evidence type="ECO:0000313" key="13">
    <source>
        <dbReference type="Proteomes" id="UP000230154"/>
    </source>
</evidence>
<dbReference type="InterPro" id="IPR000445">
    <property type="entry name" value="HhH_motif"/>
</dbReference>
<dbReference type="EC" id="4.2.99.18" evidence="10"/>
<dbReference type="CDD" id="cd00056">
    <property type="entry name" value="ENDO3c"/>
    <property type="match status" value="1"/>
</dbReference>
<dbReference type="HAMAP" id="MF_00942">
    <property type="entry name" value="Nth"/>
    <property type="match status" value="1"/>
</dbReference>
<comment type="catalytic activity">
    <reaction evidence="10">
        <text>2'-deoxyribonucleotide-(2'-deoxyribose 5'-phosphate)-2'-deoxyribonucleotide-DNA = a 3'-end 2'-deoxyribonucleotide-(2,3-dehydro-2,3-deoxyribose 5'-phosphate)-DNA + a 5'-end 5'-phospho-2'-deoxyribonucleoside-DNA + H(+)</text>
        <dbReference type="Rhea" id="RHEA:66592"/>
        <dbReference type="Rhea" id="RHEA-COMP:13180"/>
        <dbReference type="Rhea" id="RHEA-COMP:16897"/>
        <dbReference type="Rhea" id="RHEA-COMP:17067"/>
        <dbReference type="ChEBI" id="CHEBI:15378"/>
        <dbReference type="ChEBI" id="CHEBI:136412"/>
        <dbReference type="ChEBI" id="CHEBI:157695"/>
        <dbReference type="ChEBI" id="CHEBI:167181"/>
        <dbReference type="EC" id="4.2.99.18"/>
    </reaction>
</comment>
<comment type="caution">
    <text evidence="10">Lacks conserved residue(s) required for the propagation of feature annotation.</text>
</comment>
<dbReference type="GO" id="GO:0003677">
    <property type="term" value="F:DNA binding"/>
    <property type="evidence" value="ECO:0007669"/>
    <property type="project" value="UniProtKB-UniRule"/>
</dbReference>
<dbReference type="GO" id="GO:0140078">
    <property type="term" value="F:class I DNA-(apurinic or apyrimidinic site) endonuclease activity"/>
    <property type="evidence" value="ECO:0007669"/>
    <property type="project" value="UniProtKB-EC"/>
</dbReference>
<keyword evidence="10" id="KW-0456">Lyase</keyword>
<protein>
    <recommendedName>
        <fullName evidence="10">Endonuclease III</fullName>
        <ecNumber evidence="10">4.2.99.18</ecNumber>
    </recommendedName>
    <alternativeName>
        <fullName evidence="10">DNA-(apurinic or apyrimidinic site) lyase</fullName>
    </alternativeName>
</protein>
<dbReference type="Pfam" id="PF00730">
    <property type="entry name" value="HhH-GPD"/>
    <property type="match status" value="1"/>
</dbReference>
<comment type="function">
    <text evidence="10">DNA repair enzyme that has both DNA N-glycosylase activity and AP-lyase activity. The DNA N-glycosylase activity releases various damaged pyrimidines from DNA by cleaving the N-glycosidic bond, leaving an AP (apurinic/apyrimidinic) site. The AP-lyase activity cleaves the phosphodiester bond 3' to the AP site by a beta-elimination, leaving a 3'-terminal unsaturated sugar and a product with a terminal 5'-phosphate.</text>
</comment>
<keyword evidence="12" id="KW-0540">Nuclease</keyword>
<keyword evidence="9 10" id="KW-0326">Glycosidase</keyword>
<dbReference type="SUPFAM" id="SSF48150">
    <property type="entry name" value="DNA-glycosylase"/>
    <property type="match status" value="1"/>
</dbReference>
<dbReference type="Gene3D" id="1.10.340.30">
    <property type="entry name" value="Hypothetical protein, domain 2"/>
    <property type="match status" value="1"/>
</dbReference>
<keyword evidence="3" id="KW-0479">Metal-binding</keyword>
<evidence type="ECO:0000256" key="8">
    <source>
        <dbReference type="ARBA" id="ARBA00023204"/>
    </source>
</evidence>